<evidence type="ECO:0000313" key="1">
    <source>
        <dbReference type="EMBL" id="MFC3883191.1"/>
    </source>
</evidence>
<organism evidence="1 2">
    <name type="scientific">Bacillus songklensis</name>
    <dbReference type="NCBI Taxonomy" id="1069116"/>
    <lineage>
        <taxon>Bacteria</taxon>
        <taxon>Bacillati</taxon>
        <taxon>Bacillota</taxon>
        <taxon>Bacilli</taxon>
        <taxon>Bacillales</taxon>
        <taxon>Bacillaceae</taxon>
        <taxon>Bacillus</taxon>
    </lineage>
</organism>
<accession>A0ABV8B1V7</accession>
<comment type="caution">
    <text evidence="1">The sequence shown here is derived from an EMBL/GenBank/DDBJ whole genome shotgun (WGS) entry which is preliminary data.</text>
</comment>
<sequence>MVPPLFLFQRMISGESLRLQVDDDQRRIFYVSESPAKTAQELITAIPSVITEMHHLFTTEV</sequence>
<dbReference type="EMBL" id="JBHRZT010000020">
    <property type="protein sequence ID" value="MFC3883191.1"/>
    <property type="molecule type" value="Genomic_DNA"/>
</dbReference>
<dbReference type="RefSeq" id="WP_377913349.1">
    <property type="nucleotide sequence ID" value="NZ_JBHRZT010000020.1"/>
</dbReference>
<name>A0ABV8B1V7_9BACI</name>
<protein>
    <submittedName>
        <fullName evidence="1">Uncharacterized protein</fullName>
    </submittedName>
</protein>
<evidence type="ECO:0000313" key="2">
    <source>
        <dbReference type="Proteomes" id="UP001595752"/>
    </source>
</evidence>
<proteinExistence type="predicted"/>
<reference evidence="2" key="1">
    <citation type="journal article" date="2019" name="Int. J. Syst. Evol. Microbiol.">
        <title>The Global Catalogue of Microorganisms (GCM) 10K type strain sequencing project: providing services to taxonomists for standard genome sequencing and annotation.</title>
        <authorList>
            <consortium name="The Broad Institute Genomics Platform"/>
            <consortium name="The Broad Institute Genome Sequencing Center for Infectious Disease"/>
            <person name="Wu L."/>
            <person name="Ma J."/>
        </authorList>
    </citation>
    <scope>NUCLEOTIDE SEQUENCE [LARGE SCALE GENOMIC DNA]</scope>
    <source>
        <strain evidence="2">CCUG 61889</strain>
    </source>
</reference>
<dbReference type="Proteomes" id="UP001595752">
    <property type="component" value="Unassembled WGS sequence"/>
</dbReference>
<gene>
    <name evidence="1" type="ORF">ACFOU2_06535</name>
</gene>
<keyword evidence="2" id="KW-1185">Reference proteome</keyword>